<gene>
    <name evidence="1" type="ORF">BDN72DRAFT_906499</name>
</gene>
<dbReference type="EMBL" id="ML209233">
    <property type="protein sequence ID" value="TFK58693.1"/>
    <property type="molecule type" value="Genomic_DNA"/>
</dbReference>
<accession>A0ACD2ZZ99</accession>
<sequence>MGGDVAKKTIQTFTTIHHLLEDVDVDETLHIREQFKSLLDSLKHLSTLRENFPKDDIEAISFSKLTESHYQRLGVVTPKVIQADMAYSFVAARLAAGIATDSADVVMSQSILEPFWDQHYQRMSSTIKRIRSDGGNLPEAQARMIIDQYAIMNMELLDNRAIALFFTEFVISKGDMGPAEVVVRKLDGSFYRTFVTGRADYLFLISVPVSNEEINACKALPPFTTKFAFMREYTQTRSRFSVKAETRACRSSLSGSSWKKLVRNLKTLRLCG</sequence>
<reference evidence="1 2" key="1">
    <citation type="journal article" date="2019" name="Nat. Ecol. Evol.">
        <title>Megaphylogeny resolves global patterns of mushroom evolution.</title>
        <authorList>
            <person name="Varga T."/>
            <person name="Krizsan K."/>
            <person name="Foldi C."/>
            <person name="Dima B."/>
            <person name="Sanchez-Garcia M."/>
            <person name="Sanchez-Ramirez S."/>
            <person name="Szollosi G.J."/>
            <person name="Szarkandi J.G."/>
            <person name="Papp V."/>
            <person name="Albert L."/>
            <person name="Andreopoulos W."/>
            <person name="Angelini C."/>
            <person name="Antonin V."/>
            <person name="Barry K.W."/>
            <person name="Bougher N.L."/>
            <person name="Buchanan P."/>
            <person name="Buyck B."/>
            <person name="Bense V."/>
            <person name="Catcheside P."/>
            <person name="Chovatia M."/>
            <person name="Cooper J."/>
            <person name="Damon W."/>
            <person name="Desjardin D."/>
            <person name="Finy P."/>
            <person name="Geml J."/>
            <person name="Haridas S."/>
            <person name="Hughes K."/>
            <person name="Justo A."/>
            <person name="Karasinski D."/>
            <person name="Kautmanova I."/>
            <person name="Kiss B."/>
            <person name="Kocsube S."/>
            <person name="Kotiranta H."/>
            <person name="LaButti K.M."/>
            <person name="Lechner B.E."/>
            <person name="Liimatainen K."/>
            <person name="Lipzen A."/>
            <person name="Lukacs Z."/>
            <person name="Mihaltcheva S."/>
            <person name="Morgado L.N."/>
            <person name="Niskanen T."/>
            <person name="Noordeloos M.E."/>
            <person name="Ohm R.A."/>
            <person name="Ortiz-Santana B."/>
            <person name="Ovrebo C."/>
            <person name="Racz N."/>
            <person name="Riley R."/>
            <person name="Savchenko A."/>
            <person name="Shiryaev A."/>
            <person name="Soop K."/>
            <person name="Spirin V."/>
            <person name="Szebenyi C."/>
            <person name="Tomsovsky M."/>
            <person name="Tulloss R.E."/>
            <person name="Uehling J."/>
            <person name="Grigoriev I.V."/>
            <person name="Vagvolgyi C."/>
            <person name="Papp T."/>
            <person name="Martin F.M."/>
            <person name="Miettinen O."/>
            <person name="Hibbett D.S."/>
            <person name="Nagy L.G."/>
        </authorList>
    </citation>
    <scope>NUCLEOTIDE SEQUENCE [LARGE SCALE GENOMIC DNA]</scope>
    <source>
        <strain evidence="1 2">NL-1719</strain>
    </source>
</reference>
<evidence type="ECO:0000313" key="1">
    <source>
        <dbReference type="EMBL" id="TFK58693.1"/>
    </source>
</evidence>
<organism evidence="1 2">
    <name type="scientific">Pluteus cervinus</name>
    <dbReference type="NCBI Taxonomy" id="181527"/>
    <lineage>
        <taxon>Eukaryota</taxon>
        <taxon>Fungi</taxon>
        <taxon>Dikarya</taxon>
        <taxon>Basidiomycota</taxon>
        <taxon>Agaricomycotina</taxon>
        <taxon>Agaricomycetes</taxon>
        <taxon>Agaricomycetidae</taxon>
        <taxon>Agaricales</taxon>
        <taxon>Pluteineae</taxon>
        <taxon>Pluteaceae</taxon>
        <taxon>Pluteus</taxon>
    </lineage>
</organism>
<name>A0ACD2ZZ99_9AGAR</name>
<dbReference type="Proteomes" id="UP000308600">
    <property type="component" value="Unassembled WGS sequence"/>
</dbReference>
<proteinExistence type="predicted"/>
<keyword evidence="2" id="KW-1185">Reference proteome</keyword>
<protein>
    <submittedName>
        <fullName evidence="1">Uncharacterized protein</fullName>
    </submittedName>
</protein>
<evidence type="ECO:0000313" key="2">
    <source>
        <dbReference type="Proteomes" id="UP000308600"/>
    </source>
</evidence>